<accession>A0AAE1UFA5</accession>
<evidence type="ECO:0000313" key="2">
    <source>
        <dbReference type="Proteomes" id="UP001292094"/>
    </source>
</evidence>
<organism evidence="1 2">
    <name type="scientific">Petrolisthes manimaculis</name>
    <dbReference type="NCBI Taxonomy" id="1843537"/>
    <lineage>
        <taxon>Eukaryota</taxon>
        <taxon>Metazoa</taxon>
        <taxon>Ecdysozoa</taxon>
        <taxon>Arthropoda</taxon>
        <taxon>Crustacea</taxon>
        <taxon>Multicrustacea</taxon>
        <taxon>Malacostraca</taxon>
        <taxon>Eumalacostraca</taxon>
        <taxon>Eucarida</taxon>
        <taxon>Decapoda</taxon>
        <taxon>Pleocyemata</taxon>
        <taxon>Anomura</taxon>
        <taxon>Galatheoidea</taxon>
        <taxon>Porcellanidae</taxon>
        <taxon>Petrolisthes</taxon>
    </lineage>
</organism>
<comment type="caution">
    <text evidence="1">The sequence shown here is derived from an EMBL/GenBank/DDBJ whole genome shotgun (WGS) entry which is preliminary data.</text>
</comment>
<proteinExistence type="predicted"/>
<dbReference type="AlphaFoldDB" id="A0AAE1UFA5"/>
<dbReference type="EMBL" id="JAWZYT010000529">
    <property type="protein sequence ID" value="KAK4322293.1"/>
    <property type="molecule type" value="Genomic_DNA"/>
</dbReference>
<reference evidence="1" key="1">
    <citation type="submission" date="2023-11" db="EMBL/GenBank/DDBJ databases">
        <title>Genome assemblies of two species of porcelain crab, Petrolisthes cinctipes and Petrolisthes manimaculis (Anomura: Porcellanidae).</title>
        <authorList>
            <person name="Angst P."/>
        </authorList>
    </citation>
    <scope>NUCLEOTIDE SEQUENCE</scope>
    <source>
        <strain evidence="1">PB745_02</strain>
        <tissue evidence="1">Gill</tissue>
    </source>
</reference>
<keyword evidence="2" id="KW-1185">Reference proteome</keyword>
<name>A0AAE1UFA5_9EUCA</name>
<sequence>MPSSDGKVRDVGIRYKIQRKNGEYEGQQDMMVHRSVHKIDTGTSVFSLHSLLHLVSTGHPGTTIGGNVVGTHNGRINPVATYCFIPGA</sequence>
<dbReference type="Proteomes" id="UP001292094">
    <property type="component" value="Unassembled WGS sequence"/>
</dbReference>
<evidence type="ECO:0000313" key="1">
    <source>
        <dbReference type="EMBL" id="KAK4322293.1"/>
    </source>
</evidence>
<gene>
    <name evidence="1" type="ORF">Pmani_006964</name>
</gene>
<protein>
    <submittedName>
        <fullName evidence="1">Uncharacterized protein</fullName>
    </submittedName>
</protein>